<dbReference type="STRING" id="1555112.LIP_0586"/>
<evidence type="ECO:0000256" key="1">
    <source>
        <dbReference type="SAM" id="MobiDB-lite"/>
    </source>
</evidence>
<protein>
    <submittedName>
        <fullName evidence="2">Uncharacterized protein</fullName>
    </submittedName>
</protein>
<reference evidence="3" key="2">
    <citation type="journal article" date="2016" name="Int. J. Syst. Evol. Microbiol.">
        <title>Complete genome sequence and cell structure of Limnochorda pilosa, a Gram-negative spore-former within the phylum Firmicutes.</title>
        <authorList>
            <person name="Watanabe M."/>
            <person name="Kojima H."/>
            <person name="Fukui M."/>
        </authorList>
    </citation>
    <scope>NUCLEOTIDE SEQUENCE [LARGE SCALE GENOMIC DNA]</scope>
    <source>
        <strain evidence="3">HC45</strain>
    </source>
</reference>
<feature type="region of interest" description="Disordered" evidence="1">
    <location>
        <begin position="58"/>
        <end position="100"/>
    </location>
</feature>
<dbReference type="KEGG" id="lpil:LIP_0586"/>
<dbReference type="AlphaFoldDB" id="A0A0K2SH49"/>
<gene>
    <name evidence="2" type="ORF">LIP_0586</name>
</gene>
<proteinExistence type="predicted"/>
<dbReference type="EMBL" id="AP014924">
    <property type="protein sequence ID" value="BAS26443.1"/>
    <property type="molecule type" value="Genomic_DNA"/>
</dbReference>
<evidence type="ECO:0000313" key="3">
    <source>
        <dbReference type="Proteomes" id="UP000065807"/>
    </source>
</evidence>
<keyword evidence="3" id="KW-1185">Reference proteome</keyword>
<organism evidence="2 3">
    <name type="scientific">Limnochorda pilosa</name>
    <dbReference type="NCBI Taxonomy" id="1555112"/>
    <lineage>
        <taxon>Bacteria</taxon>
        <taxon>Bacillati</taxon>
        <taxon>Bacillota</taxon>
        <taxon>Limnochordia</taxon>
        <taxon>Limnochordales</taxon>
        <taxon>Limnochordaceae</taxon>
        <taxon>Limnochorda</taxon>
    </lineage>
</organism>
<evidence type="ECO:0000313" key="2">
    <source>
        <dbReference type="EMBL" id="BAS26443.1"/>
    </source>
</evidence>
<dbReference type="Proteomes" id="UP000065807">
    <property type="component" value="Chromosome"/>
</dbReference>
<name>A0A0K2SH49_LIMPI</name>
<accession>A0A0K2SH49</accession>
<sequence length="100" mass="10794">MTEKLPTSGRITLQPSSGEWEYSGYVIVFTISYSLQAMDIPSAIAARAWMIRGLATERKRIPRGPRSSRAGAGPGFAAGPVHPERAGPAQVEPADVRRTE</sequence>
<reference evidence="3" key="1">
    <citation type="submission" date="2015-07" db="EMBL/GenBank/DDBJ databases">
        <title>Complete genome sequence and phylogenetic analysis of Limnochorda pilosa.</title>
        <authorList>
            <person name="Watanabe M."/>
            <person name="Kojima H."/>
            <person name="Fukui M."/>
        </authorList>
    </citation>
    <scope>NUCLEOTIDE SEQUENCE [LARGE SCALE GENOMIC DNA]</scope>
    <source>
        <strain evidence="3">HC45</strain>
    </source>
</reference>